<evidence type="ECO:0000256" key="5">
    <source>
        <dbReference type="ARBA" id="ARBA00022842"/>
    </source>
</evidence>
<feature type="non-terminal residue" evidence="7">
    <location>
        <position position="95"/>
    </location>
</feature>
<dbReference type="AlphaFoldDB" id="A0A3B1C5J9"/>
<evidence type="ECO:0000256" key="3">
    <source>
        <dbReference type="ARBA" id="ARBA00022759"/>
    </source>
</evidence>
<gene>
    <name evidence="7" type="ORF">MNBD_GAMMA24-7</name>
</gene>
<keyword evidence="1" id="KW-0540">Nuclease</keyword>
<dbReference type="InterPro" id="IPR050646">
    <property type="entry name" value="Cas1"/>
</dbReference>
<dbReference type="PANTHER" id="PTHR34353">
    <property type="entry name" value="CRISPR-ASSOCIATED ENDONUCLEASE CAS1 1"/>
    <property type="match status" value="1"/>
</dbReference>
<protein>
    <submittedName>
        <fullName evidence="7">CRISPR-associated protein Cas1</fullName>
    </submittedName>
</protein>
<reference evidence="7" key="1">
    <citation type="submission" date="2018-06" db="EMBL/GenBank/DDBJ databases">
        <authorList>
            <person name="Zhirakovskaya E."/>
        </authorList>
    </citation>
    <scope>NUCLEOTIDE SEQUENCE</scope>
</reference>
<dbReference type="PANTHER" id="PTHR34353:SF3">
    <property type="entry name" value="CRISPR-ASSOCIATED ENDONUCLEASE CAS1"/>
    <property type="match status" value="1"/>
</dbReference>
<dbReference type="Gene3D" id="3.100.10.20">
    <property type="entry name" value="CRISPR-associated endonuclease Cas1, N-terminal domain"/>
    <property type="match status" value="1"/>
</dbReference>
<evidence type="ECO:0000256" key="6">
    <source>
        <dbReference type="ARBA" id="ARBA00023118"/>
    </source>
</evidence>
<keyword evidence="3" id="KW-0255">Endonuclease</keyword>
<keyword evidence="6" id="KW-0051">Antiviral defense</keyword>
<dbReference type="GO" id="GO:0043571">
    <property type="term" value="P:maintenance of CRISPR repeat elements"/>
    <property type="evidence" value="ECO:0007669"/>
    <property type="project" value="InterPro"/>
</dbReference>
<evidence type="ECO:0000256" key="4">
    <source>
        <dbReference type="ARBA" id="ARBA00022801"/>
    </source>
</evidence>
<accession>A0A3B1C5J9</accession>
<evidence type="ECO:0000256" key="2">
    <source>
        <dbReference type="ARBA" id="ARBA00022723"/>
    </source>
</evidence>
<evidence type="ECO:0000313" key="7">
    <source>
        <dbReference type="EMBL" id="VAX12177.1"/>
    </source>
</evidence>
<evidence type="ECO:0000256" key="1">
    <source>
        <dbReference type="ARBA" id="ARBA00022722"/>
    </source>
</evidence>
<dbReference type="InterPro" id="IPR002729">
    <property type="entry name" value="CRISPR-assoc_Cas1"/>
</dbReference>
<dbReference type="GO" id="GO:0051607">
    <property type="term" value="P:defense response to virus"/>
    <property type="evidence" value="ECO:0007669"/>
    <property type="project" value="UniProtKB-KW"/>
</dbReference>
<name>A0A3B1C5J9_9ZZZZ</name>
<keyword evidence="4" id="KW-0378">Hydrolase</keyword>
<dbReference type="GO" id="GO:0003676">
    <property type="term" value="F:nucleic acid binding"/>
    <property type="evidence" value="ECO:0007669"/>
    <property type="project" value="InterPro"/>
</dbReference>
<organism evidence="7">
    <name type="scientific">hydrothermal vent metagenome</name>
    <dbReference type="NCBI Taxonomy" id="652676"/>
    <lineage>
        <taxon>unclassified sequences</taxon>
        <taxon>metagenomes</taxon>
        <taxon>ecological metagenomes</taxon>
    </lineage>
</organism>
<dbReference type="GO" id="GO:0004519">
    <property type="term" value="F:endonuclease activity"/>
    <property type="evidence" value="ECO:0007669"/>
    <property type="project" value="UniProtKB-KW"/>
</dbReference>
<proteinExistence type="predicted"/>
<keyword evidence="5" id="KW-0460">Magnesium</keyword>
<dbReference type="GO" id="GO:0046872">
    <property type="term" value="F:metal ion binding"/>
    <property type="evidence" value="ECO:0007669"/>
    <property type="project" value="UniProtKB-KW"/>
</dbReference>
<dbReference type="Pfam" id="PF01867">
    <property type="entry name" value="Cas_Cas1"/>
    <property type="match status" value="1"/>
</dbReference>
<dbReference type="InterPro" id="IPR042211">
    <property type="entry name" value="CRISPR-assoc_Cas1_N"/>
</dbReference>
<keyword evidence="2" id="KW-0479">Metal-binding</keyword>
<dbReference type="GO" id="GO:0016787">
    <property type="term" value="F:hydrolase activity"/>
    <property type="evidence" value="ECO:0007669"/>
    <property type="project" value="UniProtKB-KW"/>
</dbReference>
<dbReference type="EMBL" id="UOFZ01000021">
    <property type="protein sequence ID" value="VAX12177.1"/>
    <property type="molecule type" value="Genomic_DNA"/>
</dbReference>
<sequence>MLFVEYGQIDVKDGAFVVIDKNGVRTHIPVGSVACLMLEPGTRISHAATKLAAQVGTLIVWVGEAGVRLYASGQPGGARADRLLYQAKLALDDSL</sequence>